<evidence type="ECO:0000313" key="2">
    <source>
        <dbReference type="Proteomes" id="UP000626148"/>
    </source>
</evidence>
<comment type="caution">
    <text evidence="1">The sequence shown here is derived from an EMBL/GenBank/DDBJ whole genome shotgun (WGS) entry which is preliminary data.</text>
</comment>
<reference evidence="1" key="1">
    <citation type="journal article" date="2014" name="Int. J. Syst. Evol. Microbiol.">
        <title>Complete genome sequence of Corynebacterium casei LMG S-19264T (=DSM 44701T), isolated from a smear-ripened cheese.</title>
        <authorList>
            <consortium name="US DOE Joint Genome Institute (JGI-PGF)"/>
            <person name="Walter F."/>
            <person name="Albersmeier A."/>
            <person name="Kalinowski J."/>
            <person name="Ruckert C."/>
        </authorList>
    </citation>
    <scope>NUCLEOTIDE SEQUENCE</scope>
    <source>
        <strain evidence="1">KCTC 22169</strain>
    </source>
</reference>
<evidence type="ECO:0000313" key="1">
    <source>
        <dbReference type="EMBL" id="GGX54210.1"/>
    </source>
</evidence>
<gene>
    <name evidence="1" type="ORF">GCM10007392_21920</name>
</gene>
<sequence length="156" mass="17471">MCGISAWLPANATESTELLDSFSNLTLETPSRLHQQWEQRDSLGLDSTTFRQHYQREFRVYADMAERLANRTRACATGELPQAPGYSPSLDLGATLETMQSTLDKTEEQVSTWVRSADESARLELGQTIPRLTTGFARILFELSNCSGYLYGDPVN</sequence>
<accession>A0A918K8S1</accession>
<dbReference type="AlphaFoldDB" id="A0A918K8S1"/>
<organism evidence="1 2">
    <name type="scientific">Saccharospirillum salsuginis</name>
    <dbReference type="NCBI Taxonomy" id="418750"/>
    <lineage>
        <taxon>Bacteria</taxon>
        <taxon>Pseudomonadati</taxon>
        <taxon>Pseudomonadota</taxon>
        <taxon>Gammaproteobacteria</taxon>
        <taxon>Oceanospirillales</taxon>
        <taxon>Saccharospirillaceae</taxon>
        <taxon>Saccharospirillum</taxon>
    </lineage>
</organism>
<dbReference type="RefSeq" id="WP_189608589.1">
    <property type="nucleotide sequence ID" value="NZ_BMXR01000005.1"/>
</dbReference>
<dbReference type="EMBL" id="BMXR01000005">
    <property type="protein sequence ID" value="GGX54210.1"/>
    <property type="molecule type" value="Genomic_DNA"/>
</dbReference>
<protein>
    <submittedName>
        <fullName evidence="1">Uncharacterized protein</fullName>
    </submittedName>
</protein>
<dbReference type="Proteomes" id="UP000626148">
    <property type="component" value="Unassembled WGS sequence"/>
</dbReference>
<proteinExistence type="predicted"/>
<reference evidence="1" key="2">
    <citation type="submission" date="2020-09" db="EMBL/GenBank/DDBJ databases">
        <authorList>
            <person name="Sun Q."/>
            <person name="Kim S."/>
        </authorList>
    </citation>
    <scope>NUCLEOTIDE SEQUENCE</scope>
    <source>
        <strain evidence="1">KCTC 22169</strain>
    </source>
</reference>
<keyword evidence="2" id="KW-1185">Reference proteome</keyword>
<name>A0A918K8S1_9GAMM</name>